<dbReference type="InterPro" id="IPR007419">
    <property type="entry name" value="BFD-like_2Fe2S-bd_dom"/>
</dbReference>
<dbReference type="PANTHER" id="PTHR43105">
    <property type="entry name" value="RESPIRATORY NITRATE REDUCTASE"/>
    <property type="match status" value="1"/>
</dbReference>
<evidence type="ECO:0000313" key="12">
    <source>
        <dbReference type="EMBL" id="GGC88659.1"/>
    </source>
</evidence>
<dbReference type="Gene3D" id="3.40.50.740">
    <property type="match status" value="1"/>
</dbReference>
<dbReference type="Gene3D" id="2.20.25.90">
    <property type="entry name" value="ADC-like domains"/>
    <property type="match status" value="1"/>
</dbReference>
<comment type="cofactor">
    <cofactor evidence="2">
        <name>[4Fe-4S] cluster</name>
        <dbReference type="ChEBI" id="CHEBI:49883"/>
    </cofactor>
</comment>
<evidence type="ECO:0000256" key="10">
    <source>
        <dbReference type="ARBA" id="ARBA00023063"/>
    </source>
</evidence>
<evidence type="ECO:0000256" key="1">
    <source>
        <dbReference type="ARBA" id="ARBA00001942"/>
    </source>
</evidence>
<dbReference type="Gene3D" id="3.40.228.10">
    <property type="entry name" value="Dimethylsulfoxide Reductase, domain 2"/>
    <property type="match status" value="1"/>
</dbReference>
<name>A0A916UVG7_9BURK</name>
<evidence type="ECO:0000256" key="3">
    <source>
        <dbReference type="ARBA" id="ARBA00008747"/>
    </source>
</evidence>
<dbReference type="RefSeq" id="WP_188567868.1">
    <property type="nucleotide sequence ID" value="NZ_BMED01000004.1"/>
</dbReference>
<evidence type="ECO:0000256" key="2">
    <source>
        <dbReference type="ARBA" id="ARBA00001966"/>
    </source>
</evidence>
<keyword evidence="4" id="KW-0004">4Fe-4S</keyword>
<evidence type="ECO:0000256" key="5">
    <source>
        <dbReference type="ARBA" id="ARBA00022505"/>
    </source>
</evidence>
<dbReference type="AlphaFoldDB" id="A0A916UVG7"/>
<dbReference type="Proteomes" id="UP000637423">
    <property type="component" value="Unassembled WGS sequence"/>
</dbReference>
<keyword evidence="8" id="KW-0408">Iron</keyword>
<evidence type="ECO:0000259" key="11">
    <source>
        <dbReference type="PROSITE" id="PS51669"/>
    </source>
</evidence>
<dbReference type="InterPro" id="IPR006657">
    <property type="entry name" value="MoPterin_dinucl-bd_dom"/>
</dbReference>
<keyword evidence="7" id="KW-0560">Oxidoreductase</keyword>
<dbReference type="CDD" id="cd02791">
    <property type="entry name" value="MopB_CT_Nitrate-R-NapA-like"/>
    <property type="match status" value="1"/>
</dbReference>
<protein>
    <submittedName>
        <fullName evidence="12">Nitrate reductase</fullName>
    </submittedName>
</protein>
<evidence type="ECO:0000256" key="7">
    <source>
        <dbReference type="ARBA" id="ARBA00023002"/>
    </source>
</evidence>
<dbReference type="InterPro" id="IPR041854">
    <property type="entry name" value="BFD-like_2Fe2S-bd_dom_sf"/>
</dbReference>
<dbReference type="Pfam" id="PF00384">
    <property type="entry name" value="Molybdopterin"/>
    <property type="match status" value="1"/>
</dbReference>
<comment type="similarity">
    <text evidence="3">Belongs to the prokaryotic molybdopterin-containing oxidoreductase family. NasA/NapA/NarB subfamily.</text>
</comment>
<comment type="cofactor">
    <cofactor evidence="1">
        <name>Mo-bis(molybdopterin guanine dinucleotide)</name>
        <dbReference type="ChEBI" id="CHEBI:60539"/>
    </cofactor>
</comment>
<sequence>MNQSLNPLITTVTKTTCPYCGVGCGVRASMQADGQLAISGDEQHQANAGRLCVKGSALAETVSLDGRLLHPKIRSNKSGADSQAQRVSWDQALDKVAQGFGKIIAEHGPDAVAFYVSGQLLTEDYYIANKLMKGYIGSANIDTNSRLCMSSAVAGHKRAFGADLVPVCYEDLELADLVVLVGSNTAWCHPILFQRIARAKEARPEMKLVVIDPRRTATCELADLHLPLKGGTDVWLFNGLLSYLSRQGATDHGFVAAHTNGQEAALQAAQGCGDPEQVAKICKLDVQDLLSFYSMFATTEKTVTGFSQGVNQSSSGTDKVNSIINCHLLTGRIGKPGMGPFSITGQPNAMGGREVGGLANTLAAHMELDQPVHRELVQNFWNSPAIASKPGLKAVDLFHAVERGDVKAVWIIATNPIVSLPDADQVKRALSKCELVVISDIMEKTDTNAFADVLLPAMGWGEKDGSVTNSERRISRQRAFLSAPGEARADWHIMCDLARRMGYSGFDFSAVHEVFDEHARLSAYRNDASGVKRFFNLAALTGMDKQAFDALQPVQWPLSASADGAEKTGVARLFTDHIYAHADGKARFIATMPKAPANATSEEYPLVLNTGRVRDQWHTMTRTGKSARLADHVPESFIDMHPQDALLFGVREGALARVASHWGSLVARVQHNGGIARGSIFVPIHWNGQSASDARVGALVNPVVDAVSGEPEFKHTPVRVEEFPVSWHGFVFHRGELALDDIAEISHWTRIQGQQFTRYELAGRLQINAPGQWARTLSGVTDEDADWLEYLDASAGVYRAVHLVDDRIQTCVFLSPRPDLPARTWLAGLFPKDRLEDADRIGLLIGQPIERGADTGATICSCFGVGRNTICAAIREKNLRSVPQITSCLKAGGNCGSCVPELKKLLTEMQVQIAA</sequence>
<reference evidence="12" key="2">
    <citation type="submission" date="2020-09" db="EMBL/GenBank/DDBJ databases">
        <authorList>
            <person name="Sun Q."/>
            <person name="Zhou Y."/>
        </authorList>
    </citation>
    <scope>NUCLEOTIDE SEQUENCE</scope>
    <source>
        <strain evidence="12">CGMCC 1.10998</strain>
    </source>
</reference>
<evidence type="ECO:0000313" key="13">
    <source>
        <dbReference type="Proteomes" id="UP000637423"/>
    </source>
</evidence>
<dbReference type="InterPro" id="IPR027467">
    <property type="entry name" value="MopterinOxRdtase_cofactor_BS"/>
</dbReference>
<dbReference type="SUPFAM" id="SSF53706">
    <property type="entry name" value="Formate dehydrogenase/DMSO reductase, domains 1-3"/>
    <property type="match status" value="1"/>
</dbReference>
<proteinExistence type="inferred from homology"/>
<dbReference type="GO" id="GO:0046872">
    <property type="term" value="F:metal ion binding"/>
    <property type="evidence" value="ECO:0007669"/>
    <property type="project" value="UniProtKB-KW"/>
</dbReference>
<organism evidence="12 13">
    <name type="scientific">Undibacterium terreum</name>
    <dbReference type="NCBI Taxonomy" id="1224302"/>
    <lineage>
        <taxon>Bacteria</taxon>
        <taxon>Pseudomonadati</taxon>
        <taxon>Pseudomonadota</taxon>
        <taxon>Betaproteobacteria</taxon>
        <taxon>Burkholderiales</taxon>
        <taxon>Oxalobacteraceae</taxon>
        <taxon>Undibacterium</taxon>
    </lineage>
</organism>
<dbReference type="GO" id="GO:0016491">
    <property type="term" value="F:oxidoreductase activity"/>
    <property type="evidence" value="ECO:0007669"/>
    <property type="project" value="UniProtKB-KW"/>
</dbReference>
<dbReference type="Pfam" id="PF04879">
    <property type="entry name" value="Molybdop_Fe4S4"/>
    <property type="match status" value="1"/>
</dbReference>
<dbReference type="InterPro" id="IPR050123">
    <property type="entry name" value="Prok_molybdopt-oxidoreductase"/>
</dbReference>
<reference evidence="12" key="1">
    <citation type="journal article" date="2014" name="Int. J. Syst. Evol. Microbiol.">
        <title>Complete genome sequence of Corynebacterium casei LMG S-19264T (=DSM 44701T), isolated from a smear-ripened cheese.</title>
        <authorList>
            <consortium name="US DOE Joint Genome Institute (JGI-PGF)"/>
            <person name="Walter F."/>
            <person name="Albersmeier A."/>
            <person name="Kalinowski J."/>
            <person name="Ruckert C."/>
        </authorList>
    </citation>
    <scope>NUCLEOTIDE SEQUENCE</scope>
    <source>
        <strain evidence="12">CGMCC 1.10998</strain>
    </source>
</reference>
<dbReference type="GO" id="GO:0042128">
    <property type="term" value="P:nitrate assimilation"/>
    <property type="evidence" value="ECO:0007669"/>
    <property type="project" value="UniProtKB-KW"/>
</dbReference>
<dbReference type="GO" id="GO:0016020">
    <property type="term" value="C:membrane"/>
    <property type="evidence" value="ECO:0007669"/>
    <property type="project" value="TreeGrafter"/>
</dbReference>
<keyword evidence="5" id="KW-0500">Molybdenum</keyword>
<keyword evidence="6" id="KW-0479">Metal-binding</keyword>
<dbReference type="Gene3D" id="2.40.40.20">
    <property type="match status" value="1"/>
</dbReference>
<dbReference type="CDD" id="cd02754">
    <property type="entry name" value="MopB_Nitrate-R-NapA-like"/>
    <property type="match status" value="1"/>
</dbReference>
<dbReference type="Pfam" id="PF04324">
    <property type="entry name" value="Fer2_BFD"/>
    <property type="match status" value="1"/>
</dbReference>
<evidence type="ECO:0000256" key="8">
    <source>
        <dbReference type="ARBA" id="ARBA00023004"/>
    </source>
</evidence>
<dbReference type="SUPFAM" id="SSF50692">
    <property type="entry name" value="ADC-like"/>
    <property type="match status" value="1"/>
</dbReference>
<keyword evidence="9" id="KW-0411">Iron-sulfur</keyword>
<keyword evidence="13" id="KW-1185">Reference proteome</keyword>
<evidence type="ECO:0000256" key="9">
    <source>
        <dbReference type="ARBA" id="ARBA00023014"/>
    </source>
</evidence>
<dbReference type="EMBL" id="BMED01000004">
    <property type="protein sequence ID" value="GGC88659.1"/>
    <property type="molecule type" value="Genomic_DNA"/>
</dbReference>
<dbReference type="InterPro" id="IPR006656">
    <property type="entry name" value="Mopterin_OxRdtase"/>
</dbReference>
<dbReference type="Gene3D" id="1.10.10.1100">
    <property type="entry name" value="BFD-like [2Fe-2S]-binding domain"/>
    <property type="match status" value="1"/>
</dbReference>
<comment type="caution">
    <text evidence="12">The sequence shown here is derived from an EMBL/GenBank/DDBJ whole genome shotgun (WGS) entry which is preliminary data.</text>
</comment>
<feature type="domain" description="4Fe-4S Mo/W bis-MGD-type" evidence="11">
    <location>
        <begin position="10"/>
        <end position="66"/>
    </location>
</feature>
<keyword evidence="10" id="KW-0534">Nitrate assimilation</keyword>
<dbReference type="InterPro" id="IPR006963">
    <property type="entry name" value="Mopterin_OxRdtase_4Fe-4S_dom"/>
</dbReference>
<dbReference type="GO" id="GO:0043546">
    <property type="term" value="F:molybdopterin cofactor binding"/>
    <property type="evidence" value="ECO:0007669"/>
    <property type="project" value="InterPro"/>
</dbReference>
<dbReference type="PROSITE" id="PS00551">
    <property type="entry name" value="MOLYBDOPTERIN_PROK_1"/>
    <property type="match status" value="1"/>
</dbReference>
<gene>
    <name evidence="12" type="primary">nasA</name>
    <name evidence="12" type="ORF">GCM10011396_39870</name>
</gene>
<dbReference type="Pfam" id="PF01568">
    <property type="entry name" value="Molydop_binding"/>
    <property type="match status" value="1"/>
</dbReference>
<dbReference type="PROSITE" id="PS51669">
    <property type="entry name" value="4FE4S_MOW_BIS_MGD"/>
    <property type="match status" value="1"/>
</dbReference>
<evidence type="ECO:0000256" key="4">
    <source>
        <dbReference type="ARBA" id="ARBA00022485"/>
    </source>
</evidence>
<dbReference type="InterPro" id="IPR009010">
    <property type="entry name" value="Asp_de-COase-like_dom_sf"/>
</dbReference>
<accession>A0A916UVG7</accession>
<dbReference type="GO" id="GO:0045333">
    <property type="term" value="P:cellular respiration"/>
    <property type="evidence" value="ECO:0007669"/>
    <property type="project" value="UniProtKB-ARBA"/>
</dbReference>
<dbReference type="GO" id="GO:0051539">
    <property type="term" value="F:4 iron, 4 sulfur cluster binding"/>
    <property type="evidence" value="ECO:0007669"/>
    <property type="project" value="UniProtKB-KW"/>
</dbReference>
<dbReference type="PANTHER" id="PTHR43105:SF9">
    <property type="entry name" value="NADPH-FE(3+) OXIDOREDUCTASE SUBUNIT ALPHA"/>
    <property type="match status" value="1"/>
</dbReference>
<dbReference type="InterPro" id="IPR041957">
    <property type="entry name" value="CT_Nitrate-R-NapA-like"/>
</dbReference>
<dbReference type="GO" id="GO:1990204">
    <property type="term" value="C:oxidoreductase complex"/>
    <property type="evidence" value="ECO:0007669"/>
    <property type="project" value="UniProtKB-ARBA"/>
</dbReference>
<dbReference type="SMART" id="SM00926">
    <property type="entry name" value="Molybdop_Fe4S4"/>
    <property type="match status" value="1"/>
</dbReference>
<evidence type="ECO:0000256" key="6">
    <source>
        <dbReference type="ARBA" id="ARBA00022723"/>
    </source>
</evidence>